<keyword evidence="2" id="KW-0732">Signal</keyword>
<name>A0A0M3HU24_ASCLU</name>
<dbReference type="AlphaFoldDB" id="A0A0M3HU24"/>
<dbReference type="WBParaSite" id="ALUE_0000623901-mRNA-1">
    <property type="protein sequence ID" value="ALUE_0000623901-mRNA-1"/>
    <property type="gene ID" value="ALUE_0000623901"/>
</dbReference>
<sequence length="219" mass="24936">MRPQNETAFICLIFALCCFIPQLQGQILIDPIRNTLGLWSRLLGRMAQYTPPTDEQLHFKVTEDQLPSFKPLFKPFDALTLSPTPIASERRGKPQIINEELLHRLLPPVREQIRKKESMVSQNVFARMSQIGVSPSTRKHEMELKNKTAEETIENSTSTSTFFGTIKTGSNEPFDNGVSSEIPTGAPRQSPIINARNLRYPQQNRYRQLISQQTISLKV</sequence>
<organism evidence="3 4">
    <name type="scientific">Ascaris lumbricoides</name>
    <name type="common">Giant roundworm</name>
    <dbReference type="NCBI Taxonomy" id="6252"/>
    <lineage>
        <taxon>Eukaryota</taxon>
        <taxon>Metazoa</taxon>
        <taxon>Ecdysozoa</taxon>
        <taxon>Nematoda</taxon>
        <taxon>Chromadorea</taxon>
        <taxon>Rhabditida</taxon>
        <taxon>Spirurina</taxon>
        <taxon>Ascaridomorpha</taxon>
        <taxon>Ascaridoidea</taxon>
        <taxon>Ascarididae</taxon>
        <taxon>Ascaris</taxon>
    </lineage>
</organism>
<feature type="chain" id="PRO_5005656711" evidence="2">
    <location>
        <begin position="26"/>
        <end position="219"/>
    </location>
</feature>
<protein>
    <submittedName>
        <fullName evidence="4">Uncharacterized protein</fullName>
    </submittedName>
</protein>
<feature type="region of interest" description="Disordered" evidence="1">
    <location>
        <begin position="148"/>
        <end position="175"/>
    </location>
</feature>
<evidence type="ECO:0000313" key="4">
    <source>
        <dbReference type="WBParaSite" id="ALUE_0000623901-mRNA-1"/>
    </source>
</evidence>
<evidence type="ECO:0000256" key="1">
    <source>
        <dbReference type="SAM" id="MobiDB-lite"/>
    </source>
</evidence>
<proteinExistence type="predicted"/>
<evidence type="ECO:0000313" key="3">
    <source>
        <dbReference type="Proteomes" id="UP000036681"/>
    </source>
</evidence>
<feature type="signal peptide" evidence="2">
    <location>
        <begin position="1"/>
        <end position="25"/>
    </location>
</feature>
<keyword evidence="3" id="KW-1185">Reference proteome</keyword>
<accession>A0A0M3HU24</accession>
<dbReference type="Proteomes" id="UP000036681">
    <property type="component" value="Unplaced"/>
</dbReference>
<reference evidence="4" key="1">
    <citation type="submission" date="2017-02" db="UniProtKB">
        <authorList>
            <consortium name="WormBaseParasite"/>
        </authorList>
    </citation>
    <scope>IDENTIFICATION</scope>
</reference>
<evidence type="ECO:0000256" key="2">
    <source>
        <dbReference type="SAM" id="SignalP"/>
    </source>
</evidence>